<accession>A0ABU7ABC3</accession>
<organism evidence="1 2">
    <name type="scientific">Ataeniobius toweri</name>
    <dbReference type="NCBI Taxonomy" id="208326"/>
    <lineage>
        <taxon>Eukaryota</taxon>
        <taxon>Metazoa</taxon>
        <taxon>Chordata</taxon>
        <taxon>Craniata</taxon>
        <taxon>Vertebrata</taxon>
        <taxon>Euteleostomi</taxon>
        <taxon>Actinopterygii</taxon>
        <taxon>Neopterygii</taxon>
        <taxon>Teleostei</taxon>
        <taxon>Neoteleostei</taxon>
        <taxon>Acanthomorphata</taxon>
        <taxon>Ovalentaria</taxon>
        <taxon>Atherinomorphae</taxon>
        <taxon>Cyprinodontiformes</taxon>
        <taxon>Goodeidae</taxon>
        <taxon>Ataeniobius</taxon>
    </lineage>
</organism>
<keyword evidence="2" id="KW-1185">Reference proteome</keyword>
<name>A0ABU7ABC3_9TELE</name>
<sequence>MILRGECYLFPTNWELRQSSSSKVYPTFHPMTTGESHQPPCHPAKISGCRQWMDGFMCVNTMPKRKDIINERERKRFQARRILCITILRAESLSHEALFMKRAL</sequence>
<evidence type="ECO:0000313" key="1">
    <source>
        <dbReference type="EMBL" id="MED6235427.1"/>
    </source>
</evidence>
<proteinExistence type="predicted"/>
<evidence type="ECO:0000313" key="2">
    <source>
        <dbReference type="Proteomes" id="UP001345963"/>
    </source>
</evidence>
<comment type="caution">
    <text evidence="1">The sequence shown here is derived from an EMBL/GenBank/DDBJ whole genome shotgun (WGS) entry which is preliminary data.</text>
</comment>
<gene>
    <name evidence="1" type="ORF">ATANTOWER_025855</name>
</gene>
<dbReference type="EMBL" id="JAHUTI010010439">
    <property type="protein sequence ID" value="MED6235427.1"/>
    <property type="molecule type" value="Genomic_DNA"/>
</dbReference>
<dbReference type="Proteomes" id="UP001345963">
    <property type="component" value="Unassembled WGS sequence"/>
</dbReference>
<protein>
    <submittedName>
        <fullName evidence="1">Uncharacterized protein</fullName>
    </submittedName>
</protein>
<reference evidence="1 2" key="1">
    <citation type="submission" date="2021-07" db="EMBL/GenBank/DDBJ databases">
        <authorList>
            <person name="Palmer J.M."/>
        </authorList>
    </citation>
    <scope>NUCLEOTIDE SEQUENCE [LARGE SCALE GENOMIC DNA]</scope>
    <source>
        <strain evidence="1 2">AT_MEX2019</strain>
        <tissue evidence="1">Muscle</tissue>
    </source>
</reference>